<dbReference type="Pfam" id="PF00041">
    <property type="entry name" value="fn3"/>
    <property type="match status" value="1"/>
</dbReference>
<name>A0ABZ0INZ7_9BACT</name>
<protein>
    <submittedName>
        <fullName evidence="5">PKD domain-containing protein</fullName>
    </submittedName>
</protein>
<dbReference type="InterPro" id="IPR050964">
    <property type="entry name" value="Striated_Muscle_Regulatory"/>
</dbReference>
<evidence type="ECO:0000259" key="4">
    <source>
        <dbReference type="PROSITE" id="PS50853"/>
    </source>
</evidence>
<dbReference type="EMBL" id="CP136051">
    <property type="protein sequence ID" value="WOK05909.1"/>
    <property type="molecule type" value="Genomic_DNA"/>
</dbReference>
<dbReference type="Pfam" id="PF07705">
    <property type="entry name" value="CARDB"/>
    <property type="match status" value="1"/>
</dbReference>
<gene>
    <name evidence="5" type="ORF">RT717_22800</name>
</gene>
<dbReference type="Pfam" id="PF18911">
    <property type="entry name" value="PKD_4"/>
    <property type="match status" value="2"/>
</dbReference>
<dbReference type="CDD" id="cd15482">
    <property type="entry name" value="Sialidase_non-viral"/>
    <property type="match status" value="1"/>
</dbReference>
<reference evidence="5 6" key="1">
    <citation type="journal article" date="2023" name="Microbiol. Resour. Announc.">
        <title>Complete Genome Sequence of Imperialibacter roseus strain P4T.</title>
        <authorList>
            <person name="Tizabi D.R."/>
            <person name="Bachvaroff T."/>
            <person name="Hill R.T."/>
        </authorList>
    </citation>
    <scope>NUCLEOTIDE SEQUENCE [LARGE SCALE GENOMIC DNA]</scope>
    <source>
        <strain evidence="5 6">P4T</strain>
    </source>
</reference>
<dbReference type="InterPro" id="IPR011635">
    <property type="entry name" value="CARDB"/>
</dbReference>
<dbReference type="InterPro" id="IPR035986">
    <property type="entry name" value="PKD_dom_sf"/>
</dbReference>
<dbReference type="InterPro" id="IPR036116">
    <property type="entry name" value="FN3_sf"/>
</dbReference>
<feature type="region of interest" description="Disordered" evidence="2">
    <location>
        <begin position="51"/>
        <end position="73"/>
    </location>
</feature>
<dbReference type="CDD" id="cd00146">
    <property type="entry name" value="PKD"/>
    <property type="match status" value="2"/>
</dbReference>
<dbReference type="SUPFAM" id="SSF49265">
    <property type="entry name" value="Fibronectin type III"/>
    <property type="match status" value="2"/>
</dbReference>
<dbReference type="PROSITE" id="PS50093">
    <property type="entry name" value="PKD"/>
    <property type="match status" value="3"/>
</dbReference>
<dbReference type="InterPro" id="IPR015943">
    <property type="entry name" value="WD40/YVTN_repeat-like_dom_sf"/>
</dbReference>
<evidence type="ECO:0000256" key="1">
    <source>
        <dbReference type="ARBA" id="ARBA00022737"/>
    </source>
</evidence>
<evidence type="ECO:0000259" key="3">
    <source>
        <dbReference type="PROSITE" id="PS50093"/>
    </source>
</evidence>
<dbReference type="InterPro" id="IPR013783">
    <property type="entry name" value="Ig-like_fold"/>
</dbReference>
<feature type="domain" description="Fibronectin type-III" evidence="4">
    <location>
        <begin position="1427"/>
        <end position="1517"/>
    </location>
</feature>
<proteinExistence type="predicted"/>
<feature type="domain" description="Fibronectin type-III" evidence="4">
    <location>
        <begin position="1335"/>
        <end position="1424"/>
    </location>
</feature>
<dbReference type="SUPFAM" id="SSF110296">
    <property type="entry name" value="Oligoxyloglucan reducing end-specific cellobiohydrolase"/>
    <property type="match status" value="1"/>
</dbReference>
<dbReference type="InterPro" id="IPR026444">
    <property type="entry name" value="Secre_tail"/>
</dbReference>
<dbReference type="SMART" id="SM00089">
    <property type="entry name" value="PKD"/>
    <property type="match status" value="3"/>
</dbReference>
<dbReference type="InterPro" id="IPR022409">
    <property type="entry name" value="PKD/Chitinase_dom"/>
</dbReference>
<feature type="domain" description="PKD" evidence="3">
    <location>
        <begin position="845"/>
        <end position="898"/>
    </location>
</feature>
<dbReference type="Proteomes" id="UP001302349">
    <property type="component" value="Chromosome"/>
</dbReference>
<dbReference type="Gene3D" id="2.130.10.10">
    <property type="entry name" value="YVTN repeat-like/Quinoprotein amine dehydrogenase"/>
    <property type="match status" value="2"/>
</dbReference>
<feature type="domain" description="PKD" evidence="3">
    <location>
        <begin position="993"/>
        <end position="1071"/>
    </location>
</feature>
<dbReference type="InterPro" id="IPR000601">
    <property type="entry name" value="PKD_dom"/>
</dbReference>
<dbReference type="NCBIfam" id="TIGR04183">
    <property type="entry name" value="Por_Secre_tail"/>
    <property type="match status" value="1"/>
</dbReference>
<dbReference type="SMART" id="SM00060">
    <property type="entry name" value="FN3"/>
    <property type="match status" value="3"/>
</dbReference>
<accession>A0ABZ0INZ7</accession>
<dbReference type="Gene3D" id="2.60.40.10">
    <property type="entry name" value="Immunoglobulins"/>
    <property type="match status" value="7"/>
</dbReference>
<feature type="domain" description="Fibronectin type-III" evidence="4">
    <location>
        <begin position="1240"/>
        <end position="1331"/>
    </location>
</feature>
<feature type="domain" description="PKD" evidence="3">
    <location>
        <begin position="906"/>
        <end position="969"/>
    </location>
</feature>
<evidence type="ECO:0000313" key="5">
    <source>
        <dbReference type="EMBL" id="WOK05909.1"/>
    </source>
</evidence>
<sequence length="1722" mass="185809">MIKRKHYLNGLLFLFFVGSTVLLVQEENRPIDSRIAYEAFIREHPYSKITKSGQAGVGEAEEEEREREGPDKRMQQEFFMTMDPALLRPTPEKLPEILAAARNARTYGTLPGESTAPWVERGPKNVAGRTRALMWDPNDATGKKVWAGGVSGGLWFNNDITSASSIWTKVDDFWSNLAVNCIAYDPNNTQTFYVGTGESFGGISGQGIWKSTNGGTTWTQLSASANFGYVADIVVRNEAATSVVYGGIIASSTQGGFFGSEFQGLQRSTDGGTTFTQVMKNLPNFSQPSAKYGVGDIEIGPDNRLWIGTYRNNYSDYNGLGGGTILFSDDGISFTTAYETTVSERSGRVELAVSSSNALAVYGLIENDEKIKQIVRTSDGGATWSLLTLPDDDDNGIDADDFTRGQAWYDLIAEVDPNRDSTVVIGGINLHMSTDGGGTWKQISKWSNNANMGSMPYSYVHADQHAIRYKPGSSSEIIFGNDGGVFWTNDFSNPSATDLIVARNNGYNVTQFYANAIHPDKAKNYFLAGAQDNGTQQFQSAGINATVEVRGGDGAYCFIDQTDAVTQIASYVYNDYRFSTNNWETSSSIASDDATGHFINPADYDDEMNVLYTAATESTIGRFIKDATGFTRNDLSISLGAKASHLRVSQHTRQSTTLFVGTAAGRLFKISKANSSNSNPTEITGSGFPNGWISSIEVGQDESHLLVTFSNYGVNSVWYTADGGTTWSSKEGNLPNFPVRWAMFNPTNFDEVILATEMGIWGTKSVTAASPTWAQFSNGLANVRVDMLQMRDSDFEVIAATHGRGLYSSSIFAGQSSLTANFVAKNRATEKNTAVEFVDRSKGATSWAWTFDGGTPATSTSQNPSVAYATDGAYTVTLVSKNASGATSTKTIEGYVQVGPVDDGPIEALFTSDIQTVVQGNTVNFINASKGMPESIIWFFEGGTPSASTELNPTVKYETTGSFDVELVVFKEGEQNKILKANYVTVSADNSALKAKFKVNTPTVFVGNQIKFTDISTGGATSWAWTFEGGTPSTSSSQNPVVVYNTSGKFNVTLKVTKGAETNTLTIEDHVGVYVSTGIEFSDGVIDSYYSNTNPDFTGLYGGECNAFFANRRLLAPTNVNGNTDTFVSLPLGSYVTVEFTDNVIINAPGQDDIFIRECEGVNEYANVYVSANGVDFSFIGTAIGTNSSNVTTTFDLETINFQEPVTAIKVVGLDLGGASPGFDLLSVSGIAGAIIGNDPPSAPTLLAAEAKPSEVKLSWEDNAIDEAGFFLERSTNGTTFTKIKDLPVNATSYTSGGLTEATKYFFRVAATNKNGDSDFSNVVEVTTTEFTIEAPTGLNVIANSSVSVVLDWIDNSDDEESFEIQRSEDNDQFITLGTIGADTISFDDLSLAPSSTYFYKVKGVNATGESDYTEVVEIKTLDPLEAPTTLTLDKATGRKVVLSWADNSSRETAFIVERAVGTGAFATLTELEADVTEFTDDAVLELTDYKYRLYAVNDVLEVSSKTTSLLVSTPEKGFADLTITDLNAPVSQSAKEITLGATVSNLSDDPTEGAFEVSFYLSKDENLSLADEFLGAVAFEEMEDGAEQTASGTFDMVILTAGEYFIIAVVDEESVIEEKDEANNKKSASITLTEVLSIADDLQQNIKVYPNPTTAVVNVTSEPGKIGPFNIRLTDLSGKLLKVQTKVQGTTRIDMADLPSGVYLLTIQKEGSQYSTRILKR</sequence>
<keyword evidence="6" id="KW-1185">Reference proteome</keyword>
<dbReference type="PANTHER" id="PTHR13817:SF73">
    <property type="entry name" value="FIBRONECTIN TYPE-III DOMAIN-CONTAINING PROTEIN"/>
    <property type="match status" value="1"/>
</dbReference>
<dbReference type="RefSeq" id="WP_317488655.1">
    <property type="nucleotide sequence ID" value="NZ_CP136051.1"/>
</dbReference>
<dbReference type="InterPro" id="IPR003961">
    <property type="entry name" value="FN3_dom"/>
</dbReference>
<evidence type="ECO:0000256" key="2">
    <source>
        <dbReference type="SAM" id="MobiDB-lite"/>
    </source>
</evidence>
<evidence type="ECO:0000313" key="6">
    <source>
        <dbReference type="Proteomes" id="UP001302349"/>
    </source>
</evidence>
<dbReference type="PROSITE" id="PS50853">
    <property type="entry name" value="FN3"/>
    <property type="match status" value="3"/>
</dbReference>
<dbReference type="PANTHER" id="PTHR13817">
    <property type="entry name" value="TITIN"/>
    <property type="match status" value="1"/>
</dbReference>
<dbReference type="Pfam" id="PF18962">
    <property type="entry name" value="Por_Secre_tail"/>
    <property type="match status" value="1"/>
</dbReference>
<dbReference type="CDD" id="cd00063">
    <property type="entry name" value="FN3"/>
    <property type="match status" value="3"/>
</dbReference>
<dbReference type="SUPFAM" id="SSF49299">
    <property type="entry name" value="PKD domain"/>
    <property type="match status" value="3"/>
</dbReference>
<organism evidence="5 6">
    <name type="scientific">Imperialibacter roseus</name>
    <dbReference type="NCBI Taxonomy" id="1324217"/>
    <lineage>
        <taxon>Bacteria</taxon>
        <taxon>Pseudomonadati</taxon>
        <taxon>Bacteroidota</taxon>
        <taxon>Cytophagia</taxon>
        <taxon>Cytophagales</taxon>
        <taxon>Flammeovirgaceae</taxon>
        <taxon>Imperialibacter</taxon>
    </lineage>
</organism>
<keyword evidence="1" id="KW-0677">Repeat</keyword>